<dbReference type="HOGENOM" id="CLU_2159451_0_0_1"/>
<reference evidence="2" key="2">
    <citation type="submission" date="2015-01" db="EMBL/GenBank/DDBJ databases">
        <title>Evolutionary Origins and Diversification of the Mycorrhizal Mutualists.</title>
        <authorList>
            <consortium name="DOE Joint Genome Institute"/>
            <consortium name="Mycorrhizal Genomics Consortium"/>
            <person name="Kohler A."/>
            <person name="Kuo A."/>
            <person name="Nagy L.G."/>
            <person name="Floudas D."/>
            <person name="Copeland A."/>
            <person name="Barry K.W."/>
            <person name="Cichocki N."/>
            <person name="Veneault-Fourrey C."/>
            <person name="LaButti K."/>
            <person name="Lindquist E.A."/>
            <person name="Lipzen A."/>
            <person name="Lundell T."/>
            <person name="Morin E."/>
            <person name="Murat C."/>
            <person name="Riley R."/>
            <person name="Ohm R."/>
            <person name="Sun H."/>
            <person name="Tunlid A."/>
            <person name="Henrissat B."/>
            <person name="Grigoriev I.V."/>
            <person name="Hibbett D.S."/>
            <person name="Martin F."/>
        </authorList>
    </citation>
    <scope>NUCLEOTIDE SEQUENCE [LARGE SCALE GENOMIC DNA]</scope>
    <source>
        <strain evidence="2">Marx 270</strain>
    </source>
</reference>
<sequence length="111" mass="12826">MRLNEMPSYSFRRRCPRRSYRTFFKVLLGMVHWRYPASSDTSSLFRVGTLRPLKLTTHSAQVDGNILQDCLQAPLSRVPTVFTELVTITQTVRTPPCHIDILMQVITVFLV</sequence>
<reference evidence="1 2" key="1">
    <citation type="submission" date="2014-04" db="EMBL/GenBank/DDBJ databases">
        <authorList>
            <consortium name="DOE Joint Genome Institute"/>
            <person name="Kuo A."/>
            <person name="Kohler A."/>
            <person name="Costa M.D."/>
            <person name="Nagy L.G."/>
            <person name="Floudas D."/>
            <person name="Copeland A."/>
            <person name="Barry K.W."/>
            <person name="Cichocki N."/>
            <person name="Veneault-Fourrey C."/>
            <person name="LaButti K."/>
            <person name="Lindquist E.A."/>
            <person name="Lipzen A."/>
            <person name="Lundell T."/>
            <person name="Morin E."/>
            <person name="Murat C."/>
            <person name="Sun H."/>
            <person name="Tunlid A."/>
            <person name="Henrissat B."/>
            <person name="Grigoriev I.V."/>
            <person name="Hibbett D.S."/>
            <person name="Martin F."/>
            <person name="Nordberg H.P."/>
            <person name="Cantor M.N."/>
            <person name="Hua S.X."/>
        </authorList>
    </citation>
    <scope>NUCLEOTIDE SEQUENCE [LARGE SCALE GENOMIC DNA]</scope>
    <source>
        <strain evidence="1 2">Marx 270</strain>
    </source>
</reference>
<name>A0A0C3J8I9_PISTI</name>
<gene>
    <name evidence="1" type="ORF">M404DRAFT_522512</name>
</gene>
<evidence type="ECO:0000313" key="1">
    <source>
        <dbReference type="EMBL" id="KIO05338.1"/>
    </source>
</evidence>
<organism evidence="1 2">
    <name type="scientific">Pisolithus tinctorius Marx 270</name>
    <dbReference type="NCBI Taxonomy" id="870435"/>
    <lineage>
        <taxon>Eukaryota</taxon>
        <taxon>Fungi</taxon>
        <taxon>Dikarya</taxon>
        <taxon>Basidiomycota</taxon>
        <taxon>Agaricomycotina</taxon>
        <taxon>Agaricomycetes</taxon>
        <taxon>Agaricomycetidae</taxon>
        <taxon>Boletales</taxon>
        <taxon>Sclerodermatineae</taxon>
        <taxon>Pisolithaceae</taxon>
        <taxon>Pisolithus</taxon>
    </lineage>
</organism>
<accession>A0A0C3J8I9</accession>
<keyword evidence="2" id="KW-1185">Reference proteome</keyword>
<dbReference type="AlphaFoldDB" id="A0A0C3J8I9"/>
<dbReference type="InParanoid" id="A0A0C3J8I9"/>
<dbReference type="EMBL" id="KN831967">
    <property type="protein sequence ID" value="KIO05338.1"/>
    <property type="molecule type" value="Genomic_DNA"/>
</dbReference>
<dbReference type="Proteomes" id="UP000054217">
    <property type="component" value="Unassembled WGS sequence"/>
</dbReference>
<protein>
    <submittedName>
        <fullName evidence="1">Uncharacterized protein</fullName>
    </submittedName>
</protein>
<proteinExistence type="predicted"/>
<evidence type="ECO:0000313" key="2">
    <source>
        <dbReference type="Proteomes" id="UP000054217"/>
    </source>
</evidence>